<sequence>MSLPFRLSLPSPSTFRRTQPPHLTNPKFVPLHRHFQSHSFQRLEFQKSGRIPNLRKGRRGVLNGPCYWGFSLADQFVDEADDEEDEERSLELFIKFLHNTFKKISKRVRKIARSILPISIPTDLLNFAVNGILTLALLWFAKAFLEVACSLGNAVFSSILLIRVLWTALNYLQESRNENMNRLNGDNGAWTTVRPAT</sequence>
<dbReference type="EMBL" id="BPVZ01000053">
    <property type="protein sequence ID" value="GKV19780.1"/>
    <property type="molecule type" value="Genomic_DNA"/>
</dbReference>
<accession>A0AAV5K9L5</accession>
<gene>
    <name evidence="2" type="ORF">SLEP1_g30000</name>
</gene>
<dbReference type="GO" id="GO:0010100">
    <property type="term" value="P:negative regulation of photomorphogenesis"/>
    <property type="evidence" value="ECO:0007669"/>
    <property type="project" value="InterPro"/>
</dbReference>
<dbReference type="PANTHER" id="PTHR35474">
    <property type="entry name" value="ATP PHOSPHORIBOSYLTRANSFERASE REGULATORY SUBUNIT"/>
    <property type="match status" value="1"/>
</dbReference>
<reference evidence="2 3" key="1">
    <citation type="journal article" date="2021" name="Commun. Biol.">
        <title>The genome of Shorea leprosula (Dipterocarpaceae) highlights the ecological relevance of drought in aseasonal tropical rainforests.</title>
        <authorList>
            <person name="Ng K.K.S."/>
            <person name="Kobayashi M.J."/>
            <person name="Fawcett J.A."/>
            <person name="Hatakeyama M."/>
            <person name="Paape T."/>
            <person name="Ng C.H."/>
            <person name="Ang C.C."/>
            <person name="Tnah L.H."/>
            <person name="Lee C.T."/>
            <person name="Nishiyama T."/>
            <person name="Sese J."/>
            <person name="O'Brien M.J."/>
            <person name="Copetti D."/>
            <person name="Mohd Noor M.I."/>
            <person name="Ong R.C."/>
            <person name="Putra M."/>
            <person name="Sireger I.Z."/>
            <person name="Indrioko S."/>
            <person name="Kosugi Y."/>
            <person name="Izuno A."/>
            <person name="Isagi Y."/>
            <person name="Lee S.L."/>
            <person name="Shimizu K.K."/>
        </authorList>
    </citation>
    <scope>NUCLEOTIDE SEQUENCE [LARGE SCALE GENOMIC DNA]</scope>
    <source>
        <strain evidence="2">214</strain>
    </source>
</reference>
<comment type="caution">
    <text evidence="2">The sequence shown here is derived from an EMBL/GenBank/DDBJ whole genome shotgun (WGS) entry which is preliminary data.</text>
</comment>
<dbReference type="Proteomes" id="UP001054252">
    <property type="component" value="Unassembled WGS sequence"/>
</dbReference>
<evidence type="ECO:0000256" key="1">
    <source>
        <dbReference type="SAM" id="MobiDB-lite"/>
    </source>
</evidence>
<dbReference type="InterPro" id="IPR039324">
    <property type="entry name" value="SHW1"/>
</dbReference>
<name>A0AAV5K9L5_9ROSI</name>
<keyword evidence="3" id="KW-1185">Reference proteome</keyword>
<feature type="region of interest" description="Disordered" evidence="1">
    <location>
        <begin position="1"/>
        <end position="22"/>
    </location>
</feature>
<dbReference type="PANTHER" id="PTHR35474:SF1">
    <property type="entry name" value="ATP PHOSPHORIBOSYLTRANSFERASE REGULATORY SUBUNIT"/>
    <property type="match status" value="1"/>
</dbReference>
<feature type="compositionally biased region" description="Low complexity" evidence="1">
    <location>
        <begin position="1"/>
        <end position="13"/>
    </location>
</feature>
<evidence type="ECO:0000313" key="3">
    <source>
        <dbReference type="Proteomes" id="UP001054252"/>
    </source>
</evidence>
<dbReference type="GO" id="GO:0009787">
    <property type="term" value="P:regulation of abscisic acid-activated signaling pathway"/>
    <property type="evidence" value="ECO:0007669"/>
    <property type="project" value="InterPro"/>
</dbReference>
<dbReference type="AlphaFoldDB" id="A0AAV5K9L5"/>
<proteinExistence type="predicted"/>
<evidence type="ECO:0000313" key="2">
    <source>
        <dbReference type="EMBL" id="GKV19780.1"/>
    </source>
</evidence>
<organism evidence="2 3">
    <name type="scientific">Rubroshorea leprosula</name>
    <dbReference type="NCBI Taxonomy" id="152421"/>
    <lineage>
        <taxon>Eukaryota</taxon>
        <taxon>Viridiplantae</taxon>
        <taxon>Streptophyta</taxon>
        <taxon>Embryophyta</taxon>
        <taxon>Tracheophyta</taxon>
        <taxon>Spermatophyta</taxon>
        <taxon>Magnoliopsida</taxon>
        <taxon>eudicotyledons</taxon>
        <taxon>Gunneridae</taxon>
        <taxon>Pentapetalae</taxon>
        <taxon>rosids</taxon>
        <taxon>malvids</taxon>
        <taxon>Malvales</taxon>
        <taxon>Dipterocarpaceae</taxon>
        <taxon>Rubroshorea</taxon>
    </lineage>
</organism>
<protein>
    <submittedName>
        <fullName evidence="2">Uncharacterized protein</fullName>
    </submittedName>
</protein>